<reference evidence="5 6" key="1">
    <citation type="submission" date="2024-07" db="EMBL/GenBank/DDBJ databases">
        <title>Section-level genome sequencing and comparative genomics of Aspergillus sections Usti and Cavernicolus.</title>
        <authorList>
            <consortium name="Lawrence Berkeley National Laboratory"/>
            <person name="Nybo J.L."/>
            <person name="Vesth T.C."/>
            <person name="Theobald S."/>
            <person name="Frisvad J.C."/>
            <person name="Larsen T.O."/>
            <person name="Kjaerboelling I."/>
            <person name="Rothschild-Mancinelli K."/>
            <person name="Lyhne E.K."/>
            <person name="Kogle M.E."/>
            <person name="Barry K."/>
            <person name="Clum A."/>
            <person name="Na H."/>
            <person name="Ledsgaard L."/>
            <person name="Lin J."/>
            <person name="Lipzen A."/>
            <person name="Kuo A."/>
            <person name="Riley R."/>
            <person name="Mondo S."/>
            <person name="LaButti K."/>
            <person name="Haridas S."/>
            <person name="Pangalinan J."/>
            <person name="Salamov A.A."/>
            <person name="Simmons B.A."/>
            <person name="Magnuson J.K."/>
            <person name="Chen J."/>
            <person name="Drula E."/>
            <person name="Henrissat B."/>
            <person name="Wiebenga A."/>
            <person name="Lubbers R.J."/>
            <person name="Gomes A.C."/>
            <person name="Macurrencykelacurrency M.R."/>
            <person name="Stajich J."/>
            <person name="Grigoriev I.V."/>
            <person name="Mortensen U.H."/>
            <person name="De vries R.P."/>
            <person name="Baker S.E."/>
            <person name="Andersen M.R."/>
        </authorList>
    </citation>
    <scope>NUCLEOTIDE SEQUENCE [LARGE SCALE GENOMIC DNA]</scope>
    <source>
        <strain evidence="5 6">CBS 756.74</strain>
    </source>
</reference>
<organism evidence="5 6">
    <name type="scientific">Aspergillus pseudodeflectus</name>
    <dbReference type="NCBI Taxonomy" id="176178"/>
    <lineage>
        <taxon>Eukaryota</taxon>
        <taxon>Fungi</taxon>
        <taxon>Dikarya</taxon>
        <taxon>Ascomycota</taxon>
        <taxon>Pezizomycotina</taxon>
        <taxon>Eurotiomycetes</taxon>
        <taxon>Eurotiomycetidae</taxon>
        <taxon>Eurotiales</taxon>
        <taxon>Aspergillaceae</taxon>
        <taxon>Aspergillus</taxon>
        <taxon>Aspergillus subgen. Nidulantes</taxon>
    </lineage>
</organism>
<evidence type="ECO:0000259" key="3">
    <source>
        <dbReference type="PROSITE" id="PS50404"/>
    </source>
</evidence>
<keyword evidence="6" id="KW-1185">Reference proteome</keyword>
<dbReference type="SFLD" id="SFLDG00358">
    <property type="entry name" value="Main_(cytGST)"/>
    <property type="match status" value="1"/>
</dbReference>
<dbReference type="Pfam" id="PF02798">
    <property type="entry name" value="GST_N"/>
    <property type="match status" value="1"/>
</dbReference>
<dbReference type="SUPFAM" id="SSF52833">
    <property type="entry name" value="Thioredoxin-like"/>
    <property type="match status" value="1"/>
</dbReference>
<dbReference type="Pfam" id="PF00043">
    <property type="entry name" value="GST_C"/>
    <property type="match status" value="1"/>
</dbReference>
<dbReference type="PROSITE" id="PS50405">
    <property type="entry name" value="GST_CTER"/>
    <property type="match status" value="1"/>
</dbReference>
<sequence length="224" mass="24955">MGSIGTIYTYPYNPRVMKVQAAAALNGRTVSIDPNFIMTETNRSPEFLHDFPLGKVPAFRSVTGIKLFESDAIAQYAAEMGPMSTQLLGSSADERALIRQWIGFAGHELFEPLQSMVLWRYGMGPYDEGVDATSLRRLEVSLDVLERHLRGREYLVSSLLSLADLSVAAAMVWGFGQVVDKEMRGRYPLTVQWYLRVIGQDKVKQVFGEPKMIEVRVFAPGGSA</sequence>
<feature type="domain" description="GST N-terminal" evidence="3">
    <location>
        <begin position="3"/>
        <end position="85"/>
    </location>
</feature>
<dbReference type="SUPFAM" id="SSF47616">
    <property type="entry name" value="GST C-terminal domain-like"/>
    <property type="match status" value="1"/>
</dbReference>
<dbReference type="RefSeq" id="XP_070898673.1">
    <property type="nucleotide sequence ID" value="XM_071047978.1"/>
</dbReference>
<dbReference type="InterPro" id="IPR004046">
    <property type="entry name" value="GST_C"/>
</dbReference>
<dbReference type="InterPro" id="IPR036282">
    <property type="entry name" value="Glutathione-S-Trfase_C_sf"/>
</dbReference>
<name>A0ABR4KAG9_9EURO</name>
<comment type="caution">
    <text evidence="5">The sequence shown here is derived from an EMBL/GenBank/DDBJ whole genome shotgun (WGS) entry which is preliminary data.</text>
</comment>
<comment type="similarity">
    <text evidence="1 2">Belongs to the GST superfamily.</text>
</comment>
<dbReference type="GeneID" id="98163142"/>
<proteinExistence type="inferred from homology"/>
<dbReference type="InterPro" id="IPR004045">
    <property type="entry name" value="Glutathione_S-Trfase_N"/>
</dbReference>
<dbReference type="InterPro" id="IPR050802">
    <property type="entry name" value="EF-GSTs"/>
</dbReference>
<accession>A0ABR4KAG9</accession>
<dbReference type="InterPro" id="IPR036249">
    <property type="entry name" value="Thioredoxin-like_sf"/>
</dbReference>
<dbReference type="PANTHER" id="PTHR43986">
    <property type="entry name" value="ELONGATION FACTOR 1-GAMMA"/>
    <property type="match status" value="1"/>
</dbReference>
<dbReference type="PANTHER" id="PTHR43986:SF10">
    <property type="entry name" value="ELONGATION FACTOR EEF-1B GAMMA SUBUNIT, PUTATIVE (AFU_ORTHOLOGUE AFUA_1G17120)-RELATED"/>
    <property type="match status" value="1"/>
</dbReference>
<dbReference type="InterPro" id="IPR010987">
    <property type="entry name" value="Glutathione-S-Trfase_C-like"/>
</dbReference>
<evidence type="ECO:0000259" key="4">
    <source>
        <dbReference type="PROSITE" id="PS50405"/>
    </source>
</evidence>
<evidence type="ECO:0000256" key="1">
    <source>
        <dbReference type="ARBA" id="ARBA00007409"/>
    </source>
</evidence>
<gene>
    <name evidence="5" type="ORF">BJX68DRAFT_276010</name>
</gene>
<dbReference type="CDD" id="cd03044">
    <property type="entry name" value="GST_N_EF1Bgamma"/>
    <property type="match status" value="1"/>
</dbReference>
<dbReference type="Proteomes" id="UP001610444">
    <property type="component" value="Unassembled WGS sequence"/>
</dbReference>
<protein>
    <submittedName>
        <fullName evidence="5">Glutathione S-transferase</fullName>
    </submittedName>
</protein>
<dbReference type="Gene3D" id="1.20.1050.10">
    <property type="match status" value="1"/>
</dbReference>
<dbReference type="Gene3D" id="3.40.30.10">
    <property type="entry name" value="Glutaredoxin"/>
    <property type="match status" value="1"/>
</dbReference>
<dbReference type="PROSITE" id="PS50404">
    <property type="entry name" value="GST_NTER"/>
    <property type="match status" value="1"/>
</dbReference>
<evidence type="ECO:0000313" key="5">
    <source>
        <dbReference type="EMBL" id="KAL2849286.1"/>
    </source>
</evidence>
<evidence type="ECO:0000256" key="2">
    <source>
        <dbReference type="RuleBase" id="RU003494"/>
    </source>
</evidence>
<evidence type="ECO:0000313" key="6">
    <source>
        <dbReference type="Proteomes" id="UP001610444"/>
    </source>
</evidence>
<dbReference type="SFLD" id="SFLDS00019">
    <property type="entry name" value="Glutathione_Transferase_(cytos"/>
    <property type="match status" value="1"/>
</dbReference>
<dbReference type="EMBL" id="JBFXLR010000023">
    <property type="protein sequence ID" value="KAL2849286.1"/>
    <property type="molecule type" value="Genomic_DNA"/>
</dbReference>
<dbReference type="InterPro" id="IPR040079">
    <property type="entry name" value="Glutathione_S-Trfase"/>
</dbReference>
<feature type="domain" description="GST C-terminal" evidence="4">
    <location>
        <begin position="91"/>
        <end position="221"/>
    </location>
</feature>